<dbReference type="InterPro" id="IPR011049">
    <property type="entry name" value="Serralysin-like_metalloprot_C"/>
</dbReference>
<dbReference type="SUPFAM" id="SSF51120">
    <property type="entry name" value="beta-Roll"/>
    <property type="match status" value="1"/>
</dbReference>
<sequence length="245" mass="25121">MTITIDLNAASSGAGVDLHGVLEDFNNNFSLGSGNHGTFYDGFAPSSYYGGSQFLATDQDSSSSYTGSVLATAGSSDFAYDINTHTITGNLDKLSFGTTLGVADNGTEFDFTDSPVDISGLNLSNSDTNGVLVDIYSGSTNTLESVLDSGVEINGSAGADVIGGWAGDDVLTGNGGADIFEFDSASDFGDDTVTDFTDGTDLIDLDYSEVTVSDDGAGNALITHANGTVTLTGVDYADIDQNDFV</sequence>
<proteinExistence type="predicted"/>
<protein>
    <submittedName>
        <fullName evidence="1">Calcium-binding protein</fullName>
    </submittedName>
</protein>
<evidence type="ECO:0000313" key="1">
    <source>
        <dbReference type="EMBL" id="MBN8195168.1"/>
    </source>
</evidence>
<gene>
    <name evidence="2" type="ORF">CU041_10070</name>
    <name evidence="1" type="ORF">JF547_01440</name>
</gene>
<dbReference type="Proteomes" id="UP000233365">
    <property type="component" value="Unassembled WGS sequence"/>
</dbReference>
<dbReference type="Gene3D" id="3.30.1500.10">
    <property type="entry name" value="Haem-binding HasA"/>
    <property type="match status" value="1"/>
</dbReference>
<name>A0A8I1M4X1_9PROT</name>
<evidence type="ECO:0000313" key="3">
    <source>
        <dbReference type="Proteomes" id="UP000233365"/>
    </source>
</evidence>
<evidence type="ECO:0000313" key="4">
    <source>
        <dbReference type="Proteomes" id="UP000664405"/>
    </source>
</evidence>
<dbReference type="RefSeq" id="WP_101246763.1">
    <property type="nucleotide sequence ID" value="NZ_JAEKJW010000001.1"/>
</dbReference>
<dbReference type="AlphaFoldDB" id="A0A8I1M4X1"/>
<organism evidence="1 4">
    <name type="scientific">Thalassospira povalilytica</name>
    <dbReference type="NCBI Taxonomy" id="732237"/>
    <lineage>
        <taxon>Bacteria</taxon>
        <taxon>Pseudomonadati</taxon>
        <taxon>Pseudomonadota</taxon>
        <taxon>Alphaproteobacteria</taxon>
        <taxon>Rhodospirillales</taxon>
        <taxon>Thalassospiraceae</taxon>
        <taxon>Thalassospira</taxon>
    </lineage>
</organism>
<dbReference type="EMBL" id="PGTS01000003">
    <property type="protein sequence ID" value="PKR50329.1"/>
    <property type="molecule type" value="Genomic_DNA"/>
</dbReference>
<keyword evidence="3" id="KW-1185">Reference proteome</keyword>
<accession>A0A8I1M4X1</accession>
<dbReference type="InterPro" id="IPR036912">
    <property type="entry name" value="HasA_haem-bd_sf"/>
</dbReference>
<dbReference type="SUPFAM" id="SSF54621">
    <property type="entry name" value="Heme-binding protein A (HasA)"/>
    <property type="match status" value="1"/>
</dbReference>
<reference evidence="1" key="2">
    <citation type="submission" date="2020-12" db="EMBL/GenBank/DDBJ databases">
        <title>Oil enriched cultivation method for isolating marine PHA-producing bacteria.</title>
        <authorList>
            <person name="Zheng W."/>
            <person name="Yu S."/>
            <person name="Huang Y."/>
        </authorList>
    </citation>
    <scope>NUCLEOTIDE SEQUENCE</scope>
    <source>
        <strain evidence="1">SY-2-3</strain>
    </source>
</reference>
<comment type="caution">
    <text evidence="1">The sequence shown here is derived from an EMBL/GenBank/DDBJ whole genome shotgun (WGS) entry which is preliminary data.</text>
</comment>
<evidence type="ECO:0000313" key="2">
    <source>
        <dbReference type="EMBL" id="PKR50329.1"/>
    </source>
</evidence>
<dbReference type="EMBL" id="JAEKJW010000001">
    <property type="protein sequence ID" value="MBN8195168.1"/>
    <property type="molecule type" value="Genomic_DNA"/>
</dbReference>
<reference evidence="2 3" key="1">
    <citation type="submission" date="2017-11" db="EMBL/GenBank/DDBJ databases">
        <title>Biodiversity and function of Thalassospira species in the particle-attached aromatic-hydrocarbon-degrading consortia from the surface seawater of the China South Sea.</title>
        <authorList>
            <person name="Dong C."/>
            <person name="Liu R."/>
            <person name="Shao Z."/>
        </authorList>
    </citation>
    <scope>NUCLEOTIDE SEQUENCE [LARGE SCALE GENOMIC DNA]</scope>
    <source>
        <strain evidence="2 3">139Z-12</strain>
    </source>
</reference>
<dbReference type="Proteomes" id="UP000664405">
    <property type="component" value="Unassembled WGS sequence"/>
</dbReference>